<evidence type="ECO:0000313" key="2">
    <source>
        <dbReference type="Proteomes" id="UP000811246"/>
    </source>
</evidence>
<organism evidence="1 2">
    <name type="scientific">Carya illinoinensis</name>
    <name type="common">Pecan</name>
    <dbReference type="NCBI Taxonomy" id="32201"/>
    <lineage>
        <taxon>Eukaryota</taxon>
        <taxon>Viridiplantae</taxon>
        <taxon>Streptophyta</taxon>
        <taxon>Embryophyta</taxon>
        <taxon>Tracheophyta</taxon>
        <taxon>Spermatophyta</taxon>
        <taxon>Magnoliopsida</taxon>
        <taxon>eudicotyledons</taxon>
        <taxon>Gunneridae</taxon>
        <taxon>Pentapetalae</taxon>
        <taxon>rosids</taxon>
        <taxon>fabids</taxon>
        <taxon>Fagales</taxon>
        <taxon>Juglandaceae</taxon>
        <taxon>Carya</taxon>
    </lineage>
</organism>
<proteinExistence type="predicted"/>
<reference evidence="1" key="1">
    <citation type="submission" date="2021-01" db="EMBL/GenBank/DDBJ databases">
        <authorList>
            <person name="Lovell J.T."/>
            <person name="Bentley N."/>
            <person name="Bhattarai G."/>
            <person name="Jenkins J.W."/>
            <person name="Sreedasyam A."/>
            <person name="Alarcon Y."/>
            <person name="Bock C."/>
            <person name="Boston L."/>
            <person name="Carlson J."/>
            <person name="Cervantes K."/>
            <person name="Clermont K."/>
            <person name="Krom N."/>
            <person name="Kubenka K."/>
            <person name="Mamidi S."/>
            <person name="Mattison C."/>
            <person name="Monteros M."/>
            <person name="Pisani C."/>
            <person name="Plott C."/>
            <person name="Rajasekar S."/>
            <person name="Rhein H.S."/>
            <person name="Rohla C."/>
            <person name="Song M."/>
            <person name="Hilaire R.S."/>
            <person name="Shu S."/>
            <person name="Wells L."/>
            <person name="Wang X."/>
            <person name="Webber J."/>
            <person name="Heerema R.J."/>
            <person name="Klein P."/>
            <person name="Conner P."/>
            <person name="Grauke L."/>
            <person name="Grimwood J."/>
            <person name="Schmutz J."/>
            <person name="Randall J.J."/>
        </authorList>
    </citation>
    <scope>NUCLEOTIDE SEQUENCE</scope>
    <source>
        <tissue evidence="1">Leaf</tissue>
    </source>
</reference>
<protein>
    <submittedName>
        <fullName evidence="1">Uncharacterized protein</fullName>
    </submittedName>
</protein>
<dbReference type="EMBL" id="CM031838">
    <property type="protein sequence ID" value="KAG6678188.1"/>
    <property type="molecule type" value="Genomic_DNA"/>
</dbReference>
<accession>A0A922AAS0</accession>
<sequence length="93" mass="10920">MIIMLAPLPLVASAWRTMKMKKKMQNTTLNPQSMYRSWLLTGTRKPQGSIQEQFSLFLRSMFWQAVSILVLHKAEMLPMAMIKHGVRLFQRRI</sequence>
<gene>
    <name evidence="1" type="ORF">I3842_14G068000</name>
</gene>
<name>A0A922AAS0_CARIL</name>
<dbReference type="Proteomes" id="UP000811246">
    <property type="component" value="Chromosome 14"/>
</dbReference>
<evidence type="ECO:0000313" key="1">
    <source>
        <dbReference type="EMBL" id="KAG6678188.1"/>
    </source>
</evidence>
<comment type="caution">
    <text evidence="1">The sequence shown here is derived from an EMBL/GenBank/DDBJ whole genome shotgun (WGS) entry which is preliminary data.</text>
</comment>
<dbReference type="AlphaFoldDB" id="A0A922AAS0"/>